<keyword evidence="3" id="KW-0813">Transport</keyword>
<dbReference type="GO" id="GO:0005524">
    <property type="term" value="F:ATP binding"/>
    <property type="evidence" value="ECO:0007669"/>
    <property type="project" value="UniProtKB-KW"/>
</dbReference>
<dbReference type="Pfam" id="PF00005">
    <property type="entry name" value="ABC_tran"/>
    <property type="match status" value="1"/>
</dbReference>
<dbReference type="Proteomes" id="UP000515860">
    <property type="component" value="Chromosome"/>
</dbReference>
<reference evidence="9 10" key="1">
    <citation type="submission" date="2020-08" db="EMBL/GenBank/DDBJ databases">
        <authorList>
            <person name="Liu C."/>
            <person name="Sun Q."/>
        </authorList>
    </citation>
    <scope>NUCLEOTIDE SEQUENCE [LARGE SCALE GENOMIC DNA]</scope>
    <source>
        <strain evidence="9 10">NSJ-29</strain>
    </source>
</reference>
<evidence type="ECO:0000313" key="10">
    <source>
        <dbReference type="Proteomes" id="UP000515860"/>
    </source>
</evidence>
<keyword evidence="7" id="KW-0472">Membrane</keyword>
<gene>
    <name evidence="9" type="ORF">H9Q79_15990</name>
</gene>
<evidence type="ECO:0000256" key="3">
    <source>
        <dbReference type="ARBA" id="ARBA00022448"/>
    </source>
</evidence>
<dbReference type="NCBIfam" id="TIGR01727">
    <property type="entry name" value="oligo_HPY"/>
    <property type="match status" value="1"/>
</dbReference>
<dbReference type="GO" id="GO:0016887">
    <property type="term" value="F:ATP hydrolysis activity"/>
    <property type="evidence" value="ECO:0007669"/>
    <property type="project" value="InterPro"/>
</dbReference>
<comment type="similarity">
    <text evidence="2">Belongs to the ABC transporter superfamily.</text>
</comment>
<accession>A0A7G9GC25</accession>
<keyword evidence="6 9" id="KW-0067">ATP-binding</keyword>
<dbReference type="PANTHER" id="PTHR43297:SF2">
    <property type="entry name" value="DIPEPTIDE TRANSPORT ATP-BINDING PROTEIN DPPD"/>
    <property type="match status" value="1"/>
</dbReference>
<dbReference type="KEGG" id="whj:H9Q79_15990"/>
<evidence type="ECO:0000259" key="8">
    <source>
        <dbReference type="PROSITE" id="PS50893"/>
    </source>
</evidence>
<evidence type="ECO:0000256" key="6">
    <source>
        <dbReference type="ARBA" id="ARBA00022840"/>
    </source>
</evidence>
<feature type="domain" description="ABC transporter" evidence="8">
    <location>
        <begin position="6"/>
        <end position="251"/>
    </location>
</feature>
<dbReference type="Gene3D" id="3.40.50.300">
    <property type="entry name" value="P-loop containing nucleotide triphosphate hydrolases"/>
    <property type="match status" value="1"/>
</dbReference>
<dbReference type="SUPFAM" id="SSF52540">
    <property type="entry name" value="P-loop containing nucleoside triphosphate hydrolases"/>
    <property type="match status" value="1"/>
</dbReference>
<dbReference type="Pfam" id="PF08352">
    <property type="entry name" value="oligo_HPY"/>
    <property type="match status" value="1"/>
</dbReference>
<evidence type="ECO:0000313" key="9">
    <source>
        <dbReference type="EMBL" id="QNM08357.1"/>
    </source>
</evidence>
<protein>
    <submittedName>
        <fullName evidence="9">ABC transporter ATP-binding protein</fullName>
    </submittedName>
</protein>
<dbReference type="SMART" id="SM00382">
    <property type="entry name" value="AAA"/>
    <property type="match status" value="1"/>
</dbReference>
<sequence length="322" mass="34853">MSEYLLALENVSLSYEKQVVADLSFQISGGQVLALVGESGCGKTTLLKALAGLPDSGVAITGGRILYDGRDLTGLGCRERKKLLGGEIAMIFQNPGASFNPIRSYRKQFAEMLISSGGFKGEQSYSEILDCFGKLHLPEGRRILDSCPYEMSGGMNQRVAIAAAMLQKPRLLLADEPTSALDATTQKTVVEELLKMKELTGTSIIIVTHNLGIAAKMADLTGVMYAGRLLEWGDTQKVLRTPAHPYTRSLISAIPCLGGRLPESLEGQPPLYGAEQGSCSFSGRCRYKKESCGEYRYQLKEVSGGHMSCCMEGIEESHEYGS</sequence>
<dbReference type="GO" id="GO:0015833">
    <property type="term" value="P:peptide transport"/>
    <property type="evidence" value="ECO:0007669"/>
    <property type="project" value="InterPro"/>
</dbReference>
<evidence type="ECO:0000256" key="2">
    <source>
        <dbReference type="ARBA" id="ARBA00005417"/>
    </source>
</evidence>
<dbReference type="PROSITE" id="PS50893">
    <property type="entry name" value="ABC_TRANSPORTER_2"/>
    <property type="match status" value="1"/>
</dbReference>
<dbReference type="PANTHER" id="PTHR43297">
    <property type="entry name" value="OLIGOPEPTIDE TRANSPORT ATP-BINDING PROTEIN APPD"/>
    <property type="match status" value="1"/>
</dbReference>
<comment type="subcellular location">
    <subcellularLocation>
        <location evidence="1">Cell membrane</location>
        <topology evidence="1">Peripheral membrane protein</topology>
    </subcellularLocation>
</comment>
<organism evidence="9 10">
    <name type="scientific">Wansuia hejianensis</name>
    <dbReference type="NCBI Taxonomy" id="2763667"/>
    <lineage>
        <taxon>Bacteria</taxon>
        <taxon>Bacillati</taxon>
        <taxon>Bacillota</taxon>
        <taxon>Clostridia</taxon>
        <taxon>Lachnospirales</taxon>
        <taxon>Lachnospiraceae</taxon>
        <taxon>Wansuia</taxon>
    </lineage>
</organism>
<dbReference type="InterPro" id="IPR003593">
    <property type="entry name" value="AAA+_ATPase"/>
</dbReference>
<name>A0A7G9GC25_9FIRM</name>
<proteinExistence type="inferred from homology"/>
<evidence type="ECO:0000256" key="5">
    <source>
        <dbReference type="ARBA" id="ARBA00022741"/>
    </source>
</evidence>
<keyword evidence="5" id="KW-0547">Nucleotide-binding</keyword>
<dbReference type="RefSeq" id="WP_249328718.1">
    <property type="nucleotide sequence ID" value="NZ_CP060635.1"/>
</dbReference>
<dbReference type="InterPro" id="IPR013563">
    <property type="entry name" value="Oligopep_ABC_C"/>
</dbReference>
<keyword evidence="4" id="KW-1003">Cell membrane</keyword>
<dbReference type="GO" id="GO:0005886">
    <property type="term" value="C:plasma membrane"/>
    <property type="evidence" value="ECO:0007669"/>
    <property type="project" value="UniProtKB-SubCell"/>
</dbReference>
<evidence type="ECO:0000256" key="7">
    <source>
        <dbReference type="ARBA" id="ARBA00023136"/>
    </source>
</evidence>
<dbReference type="InterPro" id="IPR027417">
    <property type="entry name" value="P-loop_NTPase"/>
</dbReference>
<dbReference type="InterPro" id="IPR003439">
    <property type="entry name" value="ABC_transporter-like_ATP-bd"/>
</dbReference>
<dbReference type="AlphaFoldDB" id="A0A7G9GC25"/>
<keyword evidence="10" id="KW-1185">Reference proteome</keyword>
<dbReference type="InterPro" id="IPR050388">
    <property type="entry name" value="ABC_Ni/Peptide_Import"/>
</dbReference>
<evidence type="ECO:0000256" key="4">
    <source>
        <dbReference type="ARBA" id="ARBA00022475"/>
    </source>
</evidence>
<evidence type="ECO:0000256" key="1">
    <source>
        <dbReference type="ARBA" id="ARBA00004202"/>
    </source>
</evidence>
<dbReference type="EMBL" id="CP060635">
    <property type="protein sequence ID" value="QNM08357.1"/>
    <property type="molecule type" value="Genomic_DNA"/>
</dbReference>
<dbReference type="CDD" id="cd03257">
    <property type="entry name" value="ABC_NikE_OppD_transporters"/>
    <property type="match status" value="1"/>
</dbReference>